<evidence type="ECO:0000259" key="9">
    <source>
        <dbReference type="Pfam" id="PF00535"/>
    </source>
</evidence>
<feature type="domain" description="Glycosyltransferase 2-like" evidence="9">
    <location>
        <begin position="3"/>
        <end position="143"/>
    </location>
</feature>
<dbReference type="OrthoDB" id="952827at2"/>
<dbReference type="Gene3D" id="3.90.550.10">
    <property type="entry name" value="Spore Coat Polysaccharide Biosynthesis Protein SpsA, Chain A"/>
    <property type="match status" value="1"/>
</dbReference>
<keyword evidence="1" id="KW-1003">Cell membrane</keyword>
<dbReference type="Proteomes" id="UP000238426">
    <property type="component" value="Unassembled WGS sequence"/>
</dbReference>
<dbReference type="EMBL" id="PXOQ01000009">
    <property type="protein sequence ID" value="PSG88606.1"/>
    <property type="molecule type" value="Genomic_DNA"/>
</dbReference>
<dbReference type="PANTHER" id="PTHR48090:SF3">
    <property type="entry name" value="UNDECAPRENYL-PHOSPHATE 4-DEOXY-4-FORMAMIDO-L-ARABINOSE TRANSFERASE"/>
    <property type="match status" value="1"/>
</dbReference>
<keyword evidence="11" id="KW-1185">Reference proteome</keyword>
<dbReference type="InterPro" id="IPR001173">
    <property type="entry name" value="Glyco_trans_2-like"/>
</dbReference>
<dbReference type="GO" id="GO:0099621">
    <property type="term" value="F:undecaprenyl-phosphate 4-deoxy-4-formamido-L-arabinose transferase activity"/>
    <property type="evidence" value="ECO:0007669"/>
    <property type="project" value="TreeGrafter"/>
</dbReference>
<name>A0A2T1N9Q0_9FLAO</name>
<keyword evidence="5" id="KW-0448">Lipopolysaccharide biosynthesis</keyword>
<evidence type="ECO:0000256" key="1">
    <source>
        <dbReference type="ARBA" id="ARBA00022475"/>
    </source>
</evidence>
<dbReference type="SUPFAM" id="SSF53448">
    <property type="entry name" value="Nucleotide-diphospho-sugar transferases"/>
    <property type="match status" value="1"/>
</dbReference>
<comment type="caution">
    <text evidence="10">The sequence shown here is derived from an EMBL/GenBank/DDBJ whole genome shotgun (WGS) entry which is preliminary data.</text>
</comment>
<evidence type="ECO:0000256" key="7">
    <source>
        <dbReference type="ARBA" id="ARBA00023136"/>
    </source>
</evidence>
<dbReference type="PANTHER" id="PTHR48090">
    <property type="entry name" value="UNDECAPRENYL-PHOSPHATE 4-DEOXY-4-FORMAMIDO-L-ARABINOSE TRANSFERASE-RELATED"/>
    <property type="match status" value="1"/>
</dbReference>
<dbReference type="Pfam" id="PF00535">
    <property type="entry name" value="Glycos_transf_2"/>
    <property type="match status" value="1"/>
</dbReference>
<keyword evidence="6 8" id="KW-1133">Transmembrane helix</keyword>
<gene>
    <name evidence="10" type="ORF">C7H52_09950</name>
</gene>
<dbReference type="GO" id="GO:0009103">
    <property type="term" value="P:lipopolysaccharide biosynthetic process"/>
    <property type="evidence" value="ECO:0007669"/>
    <property type="project" value="UniProtKB-KW"/>
</dbReference>
<accession>A0A2T1N9Q0</accession>
<keyword evidence="4 8" id="KW-0812">Transmembrane</keyword>
<keyword evidence="3 10" id="KW-0808">Transferase</keyword>
<proteinExistence type="predicted"/>
<dbReference type="GO" id="GO:0005886">
    <property type="term" value="C:plasma membrane"/>
    <property type="evidence" value="ECO:0007669"/>
    <property type="project" value="TreeGrafter"/>
</dbReference>
<evidence type="ECO:0000256" key="6">
    <source>
        <dbReference type="ARBA" id="ARBA00022989"/>
    </source>
</evidence>
<dbReference type="AlphaFoldDB" id="A0A2T1N9Q0"/>
<evidence type="ECO:0000313" key="10">
    <source>
        <dbReference type="EMBL" id="PSG88606.1"/>
    </source>
</evidence>
<dbReference type="RefSeq" id="WP_106463746.1">
    <property type="nucleotide sequence ID" value="NZ_PXOQ01000009.1"/>
</dbReference>
<sequence length="234" mass="26863">MFTILVPVYNEAEALDDLKNALLDYLKIAALPTMVLFINDGSSDESLNLIQSYSESYKVFQYISLENNRGLSTALKAGIDHTKTEYLGYIDADLQTKPEDFNLLLSFLPEYDFITGIRVNRQDSFIKKISSKIANTVRNWFTKDGLKDTNCPLKVIKTNVAKKIPFYKGAHRFLPALVMLQNVSVKAIEIPHYRRIKGYSKFGISNRLGTSLIFCFIYLWMKRNKITYTITKQD</sequence>
<protein>
    <submittedName>
        <fullName evidence="10">Dolichol-phosphate mannosyltransferase</fullName>
    </submittedName>
</protein>
<evidence type="ECO:0000256" key="2">
    <source>
        <dbReference type="ARBA" id="ARBA00022676"/>
    </source>
</evidence>
<evidence type="ECO:0000313" key="11">
    <source>
        <dbReference type="Proteomes" id="UP000238426"/>
    </source>
</evidence>
<organism evidence="10 11">
    <name type="scientific">Aurantibacter aestuarii</name>
    <dbReference type="NCBI Taxonomy" id="1266046"/>
    <lineage>
        <taxon>Bacteria</taxon>
        <taxon>Pseudomonadati</taxon>
        <taxon>Bacteroidota</taxon>
        <taxon>Flavobacteriia</taxon>
        <taxon>Flavobacteriales</taxon>
        <taxon>Flavobacteriaceae</taxon>
        <taxon>Aurantibacter</taxon>
    </lineage>
</organism>
<dbReference type="InterPro" id="IPR029044">
    <property type="entry name" value="Nucleotide-diphossugar_trans"/>
</dbReference>
<evidence type="ECO:0000256" key="3">
    <source>
        <dbReference type="ARBA" id="ARBA00022679"/>
    </source>
</evidence>
<evidence type="ECO:0000256" key="5">
    <source>
        <dbReference type="ARBA" id="ARBA00022985"/>
    </source>
</evidence>
<keyword evidence="7 8" id="KW-0472">Membrane</keyword>
<reference evidence="10 11" key="1">
    <citation type="submission" date="2018-03" db="EMBL/GenBank/DDBJ databases">
        <title>Mesoflavibacter sp. HG37 and Mesoflavibacter sp. HG96 sp.nov., two marine bacteria isolated from seawater of Western Pacific Ocean.</title>
        <authorList>
            <person name="Cheng H."/>
            <person name="Wu Y.-H."/>
            <person name="Guo L.-L."/>
            <person name="Xu X.-W."/>
        </authorList>
    </citation>
    <scope>NUCLEOTIDE SEQUENCE [LARGE SCALE GENOMIC DNA]</scope>
    <source>
        <strain evidence="10 11">KCTC 32269</strain>
    </source>
</reference>
<evidence type="ECO:0000256" key="4">
    <source>
        <dbReference type="ARBA" id="ARBA00022692"/>
    </source>
</evidence>
<feature type="transmembrane region" description="Helical" evidence="8">
    <location>
        <begin position="204"/>
        <end position="221"/>
    </location>
</feature>
<keyword evidence="2 10" id="KW-0328">Glycosyltransferase</keyword>
<evidence type="ECO:0000256" key="8">
    <source>
        <dbReference type="SAM" id="Phobius"/>
    </source>
</evidence>
<dbReference type="InterPro" id="IPR050256">
    <property type="entry name" value="Glycosyltransferase_2"/>
</dbReference>
<dbReference type="CDD" id="cd04179">
    <property type="entry name" value="DPM_DPG-synthase_like"/>
    <property type="match status" value="1"/>
</dbReference>